<evidence type="ECO:0000313" key="9">
    <source>
        <dbReference type="Proteomes" id="UP001556367"/>
    </source>
</evidence>
<feature type="domain" description="C3H1-type" evidence="7">
    <location>
        <begin position="74"/>
        <end position="101"/>
    </location>
</feature>
<sequence length="635" mass="71450">MPSNPCIHFKRGTCRYGDGCKFSHVQEPTANNPSGSGARAATAHPPVQAPTSVAGPSRAGAARNASFAKRPKPKRGEIPCKAWKTGACAKGDKCWFGHDPQVLEELRRQEQEAAQRRAAAEELNRQRLLQHQREAQRELERRECAERLRLAEERRQAQIEAQRRMAREREEAERLAREEEQMLRDVEAAKSVTLQRVVQGSIVTFGAGLEILSTITGFESCVVRIKNLPPDAQEHEISALFLQQGIARERFQIIKLRRYKPHDKLEAEVAIDVEHGAAIVAGLDEIEFRDERLTLELGPYNATGAMGSCSGKDPNTLTVSWFPPSARYTASYPDQASALAKVTAINQSVFQGRRLQARPDQDPSSAWRASNFLHKILILNLPCAVTTEDIARLAGTDNIRRLKGPNPFSAYDADSVVEGLRRRIDTIVPMASLSFQEKRPTQPEGVFSVDVKFDSPEQAQRAQMALANVELPCIGKSYRTHLPDPMLYLLRIPKEQYRPQRDQWTELLRSVRGTEGCRMFLREEGNVVRIRVAGSIKKVVGAVKLRVERLASGEMVAGWHRSMGFSKFVQDFFDETGVHLRADWKTQTLKLYGDAAAIEGARRHIARELERLAEAEVTRYLKRESLRFFRSAGRC</sequence>
<comment type="caution">
    <text evidence="8">The sequence shown here is derived from an EMBL/GenBank/DDBJ whole genome shotgun (WGS) entry which is preliminary data.</text>
</comment>
<name>A0ABR3JM47_9AGAR</name>
<evidence type="ECO:0000256" key="2">
    <source>
        <dbReference type="ARBA" id="ARBA00022771"/>
    </source>
</evidence>
<evidence type="ECO:0000256" key="6">
    <source>
        <dbReference type="SAM" id="MobiDB-lite"/>
    </source>
</evidence>
<dbReference type="Gene3D" id="4.10.1000.10">
    <property type="entry name" value="Zinc finger, CCCH-type"/>
    <property type="match status" value="2"/>
</dbReference>
<dbReference type="Pfam" id="PF00642">
    <property type="entry name" value="zf-CCCH"/>
    <property type="match status" value="1"/>
</dbReference>
<evidence type="ECO:0000256" key="3">
    <source>
        <dbReference type="ARBA" id="ARBA00022833"/>
    </source>
</evidence>
<keyword evidence="3 4" id="KW-0862">Zinc</keyword>
<evidence type="ECO:0000313" key="8">
    <source>
        <dbReference type="EMBL" id="KAL0956535.1"/>
    </source>
</evidence>
<feature type="domain" description="C3H1-type" evidence="7">
    <location>
        <begin position="1"/>
        <end position="27"/>
    </location>
</feature>
<proteinExistence type="predicted"/>
<dbReference type="SUPFAM" id="SSF90229">
    <property type="entry name" value="CCCH zinc finger"/>
    <property type="match status" value="2"/>
</dbReference>
<dbReference type="PROSITE" id="PS50103">
    <property type="entry name" value="ZF_C3H1"/>
    <property type="match status" value="2"/>
</dbReference>
<keyword evidence="9" id="KW-1185">Reference proteome</keyword>
<dbReference type="InterPro" id="IPR000571">
    <property type="entry name" value="Znf_CCCH"/>
</dbReference>
<evidence type="ECO:0000256" key="1">
    <source>
        <dbReference type="ARBA" id="ARBA00022723"/>
    </source>
</evidence>
<evidence type="ECO:0000256" key="4">
    <source>
        <dbReference type="PROSITE-ProRule" id="PRU00723"/>
    </source>
</evidence>
<accession>A0ABR3JM47</accession>
<feature type="region of interest" description="Disordered" evidence="6">
    <location>
        <begin position="27"/>
        <end position="78"/>
    </location>
</feature>
<keyword evidence="5" id="KW-0175">Coiled coil</keyword>
<feature type="coiled-coil region" evidence="5">
    <location>
        <begin position="103"/>
        <end position="192"/>
    </location>
</feature>
<evidence type="ECO:0000259" key="7">
    <source>
        <dbReference type="PROSITE" id="PS50103"/>
    </source>
</evidence>
<keyword evidence="2 4" id="KW-0863">Zinc-finger</keyword>
<dbReference type="SMART" id="SM00356">
    <property type="entry name" value="ZnF_C3H1"/>
    <property type="match status" value="2"/>
</dbReference>
<organism evidence="8 9">
    <name type="scientific">Hohenbuehelia grisea</name>
    <dbReference type="NCBI Taxonomy" id="104357"/>
    <lineage>
        <taxon>Eukaryota</taxon>
        <taxon>Fungi</taxon>
        <taxon>Dikarya</taxon>
        <taxon>Basidiomycota</taxon>
        <taxon>Agaricomycotina</taxon>
        <taxon>Agaricomycetes</taxon>
        <taxon>Agaricomycetidae</taxon>
        <taxon>Agaricales</taxon>
        <taxon>Pleurotineae</taxon>
        <taxon>Pleurotaceae</taxon>
        <taxon>Hohenbuehelia</taxon>
    </lineage>
</organism>
<dbReference type="EMBL" id="JASNQZ010000006">
    <property type="protein sequence ID" value="KAL0956535.1"/>
    <property type="molecule type" value="Genomic_DNA"/>
</dbReference>
<feature type="zinc finger region" description="C3H1-type" evidence="4">
    <location>
        <begin position="74"/>
        <end position="101"/>
    </location>
</feature>
<protein>
    <recommendedName>
        <fullName evidence="7">C3H1-type domain-containing protein</fullName>
    </recommendedName>
</protein>
<dbReference type="InterPro" id="IPR036855">
    <property type="entry name" value="Znf_CCCH_sf"/>
</dbReference>
<reference evidence="9" key="1">
    <citation type="submission" date="2024-06" db="EMBL/GenBank/DDBJ databases">
        <title>Multi-omics analyses provide insights into the biosynthesis of the anticancer antibiotic pleurotin in Hohenbuehelia grisea.</title>
        <authorList>
            <person name="Weaver J.A."/>
            <person name="Alberti F."/>
        </authorList>
    </citation>
    <scope>NUCLEOTIDE SEQUENCE [LARGE SCALE GENOMIC DNA]</scope>
    <source>
        <strain evidence="9">T-177</strain>
    </source>
</reference>
<gene>
    <name evidence="8" type="ORF">HGRIS_002676</name>
</gene>
<dbReference type="Proteomes" id="UP001556367">
    <property type="component" value="Unassembled WGS sequence"/>
</dbReference>
<keyword evidence="1 4" id="KW-0479">Metal-binding</keyword>
<feature type="zinc finger region" description="C3H1-type" evidence="4">
    <location>
        <begin position="1"/>
        <end position="27"/>
    </location>
</feature>
<evidence type="ECO:0000256" key="5">
    <source>
        <dbReference type="SAM" id="Coils"/>
    </source>
</evidence>